<accession>A0A1M2VSE2</accession>
<dbReference type="EMBL" id="MNAD01000773">
    <property type="protein sequence ID" value="OJT10521.1"/>
    <property type="molecule type" value="Genomic_DNA"/>
</dbReference>
<organism evidence="1 2">
    <name type="scientific">Trametes pubescens</name>
    <name type="common">White-rot fungus</name>
    <dbReference type="NCBI Taxonomy" id="154538"/>
    <lineage>
        <taxon>Eukaryota</taxon>
        <taxon>Fungi</taxon>
        <taxon>Dikarya</taxon>
        <taxon>Basidiomycota</taxon>
        <taxon>Agaricomycotina</taxon>
        <taxon>Agaricomycetes</taxon>
        <taxon>Polyporales</taxon>
        <taxon>Polyporaceae</taxon>
        <taxon>Trametes</taxon>
    </lineage>
</organism>
<gene>
    <name evidence="1" type="ORF">TRAPUB_12959</name>
</gene>
<dbReference type="OrthoDB" id="432970at2759"/>
<keyword evidence="2" id="KW-1185">Reference proteome</keyword>
<evidence type="ECO:0000313" key="2">
    <source>
        <dbReference type="Proteomes" id="UP000184267"/>
    </source>
</evidence>
<dbReference type="AlphaFoldDB" id="A0A1M2VSE2"/>
<sequence>MTLAVLMRNWMHSTKKSDHTANTIILTAFLGGAVPKQWAGYVAEHPIPAPRLVLARILVGASKGAESTKKRTPAQAADAIISAFTTHFETLEFPQLENEVKFFLQLIMVCAEEHRPFVRAFLKSGKFWAAVASVLRRSKQVPQGSRQGMLAYLVLQIYVNGWETMEKEGREYIDTTIYNWISGGLLGALDDIVDLLTSSPLANNVGSPASAVVLTNIVSVIMTHIELESLSARTLAALRAELPRPRIVKRMIVAGSTLTGDRESEARNRETMRGMKDMLGGRFPDENNGAWLQGVWQLLQSIAFAVQDEGACARRGCDRRADKGAGTTCKMCKVTVDTSYCSKVPSPTFVPLSFPHPTSTTVLAGLIHMDPAVMQKLLAEETERRTRWKVLISTDPRRTVRVLTAAGWAPETIDGDTSWDVPSILRCLETPSKNPQSAVWRRLVKAGLFTAL</sequence>
<proteinExistence type="predicted"/>
<evidence type="ECO:0000313" key="1">
    <source>
        <dbReference type="EMBL" id="OJT10521.1"/>
    </source>
</evidence>
<comment type="caution">
    <text evidence="1">The sequence shown here is derived from an EMBL/GenBank/DDBJ whole genome shotgun (WGS) entry which is preliminary data.</text>
</comment>
<dbReference type="Proteomes" id="UP000184267">
    <property type="component" value="Unassembled WGS sequence"/>
</dbReference>
<reference evidence="1 2" key="1">
    <citation type="submission" date="2016-10" db="EMBL/GenBank/DDBJ databases">
        <title>Genome sequence of the basidiomycete white-rot fungus Trametes pubescens.</title>
        <authorList>
            <person name="Makela M.R."/>
            <person name="Granchi Z."/>
            <person name="Peng M."/>
            <person name="De Vries R.P."/>
            <person name="Grigoriev I."/>
            <person name="Riley R."/>
            <person name="Hilden K."/>
        </authorList>
    </citation>
    <scope>NUCLEOTIDE SEQUENCE [LARGE SCALE GENOMIC DNA]</scope>
    <source>
        <strain evidence="1 2">FBCC735</strain>
    </source>
</reference>
<protein>
    <submittedName>
        <fullName evidence="1">Uncharacterized protein</fullName>
    </submittedName>
</protein>
<name>A0A1M2VSE2_TRAPU</name>